<protein>
    <submittedName>
        <fullName evidence="1">Uncharacterized protein</fullName>
    </submittedName>
</protein>
<proteinExistence type="predicted"/>
<sequence length="15" mass="1733">MCLMYSMSLPCLRAN</sequence>
<evidence type="ECO:0000313" key="1">
    <source>
        <dbReference type="EMBL" id="JAE20057.1"/>
    </source>
</evidence>
<dbReference type="EMBL" id="GBRH01177839">
    <property type="protein sequence ID" value="JAE20057.1"/>
    <property type="molecule type" value="Transcribed_RNA"/>
</dbReference>
<accession>A0A0A9G6D0</accession>
<reference evidence="1" key="1">
    <citation type="submission" date="2014-09" db="EMBL/GenBank/DDBJ databases">
        <authorList>
            <person name="Magalhaes I.L.F."/>
            <person name="Oliveira U."/>
            <person name="Santos F.R."/>
            <person name="Vidigal T.H.D.A."/>
            <person name="Brescovit A.D."/>
            <person name="Santos A.J."/>
        </authorList>
    </citation>
    <scope>NUCLEOTIDE SEQUENCE</scope>
    <source>
        <tissue evidence="1">Shoot tissue taken approximately 20 cm above the soil surface</tissue>
    </source>
</reference>
<reference evidence="1" key="2">
    <citation type="journal article" date="2015" name="Data Brief">
        <title>Shoot transcriptome of the giant reed, Arundo donax.</title>
        <authorList>
            <person name="Barrero R.A."/>
            <person name="Guerrero F.D."/>
            <person name="Moolhuijzen P."/>
            <person name="Goolsby J.A."/>
            <person name="Tidwell J."/>
            <person name="Bellgard S.E."/>
            <person name="Bellgard M.I."/>
        </authorList>
    </citation>
    <scope>NUCLEOTIDE SEQUENCE</scope>
    <source>
        <tissue evidence="1">Shoot tissue taken approximately 20 cm above the soil surface</tissue>
    </source>
</reference>
<organism evidence="1">
    <name type="scientific">Arundo donax</name>
    <name type="common">Giant reed</name>
    <name type="synonym">Donax arundinaceus</name>
    <dbReference type="NCBI Taxonomy" id="35708"/>
    <lineage>
        <taxon>Eukaryota</taxon>
        <taxon>Viridiplantae</taxon>
        <taxon>Streptophyta</taxon>
        <taxon>Embryophyta</taxon>
        <taxon>Tracheophyta</taxon>
        <taxon>Spermatophyta</taxon>
        <taxon>Magnoliopsida</taxon>
        <taxon>Liliopsida</taxon>
        <taxon>Poales</taxon>
        <taxon>Poaceae</taxon>
        <taxon>PACMAD clade</taxon>
        <taxon>Arundinoideae</taxon>
        <taxon>Arundineae</taxon>
        <taxon>Arundo</taxon>
    </lineage>
</organism>
<name>A0A0A9G6D0_ARUDO</name>